<evidence type="ECO:0000256" key="5">
    <source>
        <dbReference type="PROSITE-ProRule" id="PRU01248"/>
    </source>
</evidence>
<dbReference type="eggNOG" id="COG0582">
    <property type="taxonomic scope" value="Bacteria"/>
</dbReference>
<evidence type="ECO:0000256" key="3">
    <source>
        <dbReference type="ARBA" id="ARBA00023125"/>
    </source>
</evidence>
<dbReference type="PROSITE" id="PS51898">
    <property type="entry name" value="TYR_RECOMBINASE"/>
    <property type="match status" value="1"/>
</dbReference>
<dbReference type="CDD" id="cd01189">
    <property type="entry name" value="INT_ICEBs1_C_like"/>
    <property type="match status" value="1"/>
</dbReference>
<dbReference type="Proteomes" id="UP000000323">
    <property type="component" value="Chromosome 1"/>
</dbReference>
<keyword evidence="6" id="KW-0175">Coiled coil</keyword>
<dbReference type="Gene3D" id="1.10.443.10">
    <property type="entry name" value="Intergrase catalytic core"/>
    <property type="match status" value="1"/>
</dbReference>
<accession>D1CCF9</accession>
<dbReference type="Pfam" id="PF00589">
    <property type="entry name" value="Phage_integrase"/>
    <property type="match status" value="1"/>
</dbReference>
<feature type="domain" description="Core-binding (CB)" evidence="8">
    <location>
        <begin position="61"/>
        <end position="141"/>
    </location>
</feature>
<comment type="similarity">
    <text evidence="1">Belongs to the 'phage' integrase family.</text>
</comment>
<dbReference type="KEGG" id="ttr:Tter_1568"/>
<dbReference type="InterPro" id="IPR011010">
    <property type="entry name" value="DNA_brk_join_enz"/>
</dbReference>
<dbReference type="SUPFAM" id="SSF56349">
    <property type="entry name" value="DNA breaking-rejoining enzymes"/>
    <property type="match status" value="1"/>
</dbReference>
<feature type="domain" description="Tyr recombinase" evidence="7">
    <location>
        <begin position="161"/>
        <end position="351"/>
    </location>
</feature>
<dbReference type="InterPro" id="IPR004107">
    <property type="entry name" value="Integrase_SAM-like_N"/>
</dbReference>
<dbReference type="InterPro" id="IPR010998">
    <property type="entry name" value="Integrase_recombinase_N"/>
</dbReference>
<keyword evidence="3 5" id="KW-0238">DNA-binding</keyword>
<evidence type="ECO:0000256" key="4">
    <source>
        <dbReference type="ARBA" id="ARBA00023172"/>
    </source>
</evidence>
<dbReference type="InterPro" id="IPR002104">
    <property type="entry name" value="Integrase_catalytic"/>
</dbReference>
<dbReference type="Gene3D" id="1.10.150.130">
    <property type="match status" value="1"/>
</dbReference>
<dbReference type="AlphaFoldDB" id="D1CCF9"/>
<evidence type="ECO:0000313" key="9">
    <source>
        <dbReference type="EMBL" id="ACZ42474.1"/>
    </source>
</evidence>
<dbReference type="PROSITE" id="PS51900">
    <property type="entry name" value="CB"/>
    <property type="match status" value="1"/>
</dbReference>
<evidence type="ECO:0000259" key="7">
    <source>
        <dbReference type="PROSITE" id="PS51898"/>
    </source>
</evidence>
<dbReference type="PANTHER" id="PTHR30629:SF2">
    <property type="entry name" value="PROPHAGE INTEGRASE INTS-RELATED"/>
    <property type="match status" value="1"/>
</dbReference>
<dbReference type="InterPro" id="IPR013762">
    <property type="entry name" value="Integrase-like_cat_sf"/>
</dbReference>
<dbReference type="PANTHER" id="PTHR30629">
    <property type="entry name" value="PROPHAGE INTEGRASE"/>
    <property type="match status" value="1"/>
</dbReference>
<protein>
    <submittedName>
        <fullName evidence="9">Integrase family protein</fullName>
    </submittedName>
</protein>
<evidence type="ECO:0000313" key="10">
    <source>
        <dbReference type="Proteomes" id="UP000000323"/>
    </source>
</evidence>
<dbReference type="OrthoDB" id="9785687at2"/>
<dbReference type="EMBL" id="CP001825">
    <property type="protein sequence ID" value="ACZ42474.1"/>
    <property type="molecule type" value="Genomic_DNA"/>
</dbReference>
<proteinExistence type="inferred from homology"/>
<name>D1CCF9_THET1</name>
<dbReference type="InterPro" id="IPR044068">
    <property type="entry name" value="CB"/>
</dbReference>
<evidence type="ECO:0000256" key="2">
    <source>
        <dbReference type="ARBA" id="ARBA00022908"/>
    </source>
</evidence>
<dbReference type="Pfam" id="PF14659">
    <property type="entry name" value="Phage_int_SAM_3"/>
    <property type="match status" value="1"/>
</dbReference>
<dbReference type="GO" id="GO:0003677">
    <property type="term" value="F:DNA binding"/>
    <property type="evidence" value="ECO:0007669"/>
    <property type="project" value="UniProtKB-UniRule"/>
</dbReference>
<dbReference type="RefSeq" id="WP_012875508.1">
    <property type="nucleotide sequence ID" value="NC_013525.1"/>
</dbReference>
<gene>
    <name evidence="9" type="ordered locus">Tter_1568</name>
</gene>
<evidence type="ECO:0000259" key="8">
    <source>
        <dbReference type="PROSITE" id="PS51900"/>
    </source>
</evidence>
<dbReference type="GO" id="GO:0015074">
    <property type="term" value="P:DNA integration"/>
    <property type="evidence" value="ECO:0007669"/>
    <property type="project" value="UniProtKB-KW"/>
</dbReference>
<sequence>MRQANGEGTVYRRRDGRWVAAVVHAGRRISRYAKTRREAQKQLRELLEAAAEHRLVPPNKLTLEQYLAEWLEVRSRELRVSTRVNYQRLIEQHICPALGGRRLQALAALELSRWLAGLGERLPRRAQEAYALLHKALADAVRLGLLATNPLDRVEPPKHQRRRPTLPARDQIALLIAALEAGKAGWYSELLLFLLGSGCRIGEALGLEWGDVDWQEGSVRISRQLLEVGGEVHESPPKSRAGERVIALPAFALEALRQQRAKKLGKYCFLSSTGTTPCRRNVLRALHAVCAELGLPRLRIHDLRHVHASLLAHAGVPPKVAQSRLGHSSPMVTLQVYQHVLDGADREAALRLERVLG</sequence>
<dbReference type="InterPro" id="IPR050808">
    <property type="entry name" value="Phage_Integrase"/>
</dbReference>
<keyword evidence="4" id="KW-0233">DNA recombination</keyword>
<organism evidence="9 10">
    <name type="scientific">Thermobaculum terrenum (strain ATCC BAA-798 / CCMEE 7001 / YNP1)</name>
    <dbReference type="NCBI Taxonomy" id="525904"/>
    <lineage>
        <taxon>Bacteria</taxon>
        <taxon>Bacillati</taxon>
        <taxon>Chloroflexota</taxon>
        <taxon>Chloroflexia</taxon>
        <taxon>Candidatus Thermobaculales</taxon>
        <taxon>Candidatus Thermobaculaceae</taxon>
        <taxon>Thermobaculum</taxon>
    </lineage>
</organism>
<reference evidence="10" key="1">
    <citation type="journal article" date="2010" name="Stand. Genomic Sci.">
        <title>Complete genome sequence of 'Thermobaculum terrenum' type strain (YNP1).</title>
        <authorList>
            <person name="Kiss H."/>
            <person name="Cleland D."/>
            <person name="Lapidus A."/>
            <person name="Lucas S."/>
            <person name="Glavina Del Rio T."/>
            <person name="Nolan M."/>
            <person name="Tice H."/>
            <person name="Han C."/>
            <person name="Goodwin L."/>
            <person name="Pitluck S."/>
            <person name="Liolios K."/>
            <person name="Ivanova N."/>
            <person name="Mavromatis K."/>
            <person name="Ovchinnikova G."/>
            <person name="Pati A."/>
            <person name="Chen A."/>
            <person name="Palaniappan K."/>
            <person name="Land M."/>
            <person name="Hauser L."/>
            <person name="Chang Y."/>
            <person name="Jeffries C."/>
            <person name="Lu M."/>
            <person name="Brettin T."/>
            <person name="Detter J."/>
            <person name="Goker M."/>
            <person name="Tindall B."/>
            <person name="Beck B."/>
            <person name="McDermott T."/>
            <person name="Woyke T."/>
            <person name="Bristow J."/>
            <person name="Eisen J."/>
            <person name="Markowitz V."/>
            <person name="Hugenholtz P."/>
            <person name="Kyrpides N."/>
            <person name="Klenk H."/>
            <person name="Cheng J."/>
        </authorList>
    </citation>
    <scope>NUCLEOTIDE SEQUENCE [LARGE SCALE GENOMIC DNA]</scope>
    <source>
        <strain evidence="10">ATCC BAA-798 / YNP1</strain>
    </source>
</reference>
<dbReference type="GO" id="GO:0006310">
    <property type="term" value="P:DNA recombination"/>
    <property type="evidence" value="ECO:0007669"/>
    <property type="project" value="UniProtKB-KW"/>
</dbReference>
<evidence type="ECO:0000256" key="1">
    <source>
        <dbReference type="ARBA" id="ARBA00008857"/>
    </source>
</evidence>
<evidence type="ECO:0000256" key="6">
    <source>
        <dbReference type="SAM" id="Coils"/>
    </source>
</evidence>
<keyword evidence="10" id="KW-1185">Reference proteome</keyword>
<dbReference type="HOGENOM" id="CLU_027562_17_1_0"/>
<keyword evidence="2" id="KW-0229">DNA integration</keyword>
<dbReference type="STRING" id="525904.Tter_1568"/>
<feature type="coiled-coil region" evidence="6">
    <location>
        <begin position="29"/>
        <end position="56"/>
    </location>
</feature>